<accession>A0ACA9K2T0</accession>
<dbReference type="EMBL" id="CAJVPT010000548">
    <property type="protein sequence ID" value="CAG8446411.1"/>
    <property type="molecule type" value="Genomic_DNA"/>
</dbReference>
<keyword evidence="2" id="KW-1185">Reference proteome</keyword>
<evidence type="ECO:0000313" key="2">
    <source>
        <dbReference type="Proteomes" id="UP000789525"/>
    </source>
</evidence>
<dbReference type="Proteomes" id="UP000789525">
    <property type="component" value="Unassembled WGS sequence"/>
</dbReference>
<sequence length="222" mass="25519">MESLPLGWDMDNFLKYLTLDAHFFKLQRLVQTIRPFFFTGMSPSGHDFFSNEEKVMVYLRKVEPSLLHIAEDGNVMYNMQGQILKGEFFANNLVMDLYSANHWEFKFLGRPDGAMMSRISKRIRPLASQPTSLFPGETGSSFFSIDGIHMHGREVYDHSLERSFPFRESSTMSCARIWTYKLVFSLKISPDPSEPLIMVPVWGVGVTQLYFEASSSSKSIRN</sequence>
<organism evidence="1 2">
    <name type="scientific">Acaulospora colombiana</name>
    <dbReference type="NCBI Taxonomy" id="27376"/>
    <lineage>
        <taxon>Eukaryota</taxon>
        <taxon>Fungi</taxon>
        <taxon>Fungi incertae sedis</taxon>
        <taxon>Mucoromycota</taxon>
        <taxon>Glomeromycotina</taxon>
        <taxon>Glomeromycetes</taxon>
        <taxon>Diversisporales</taxon>
        <taxon>Acaulosporaceae</taxon>
        <taxon>Acaulospora</taxon>
    </lineage>
</organism>
<gene>
    <name evidence="1" type="ORF">ACOLOM_LOCUS537</name>
</gene>
<comment type="caution">
    <text evidence="1">The sequence shown here is derived from an EMBL/GenBank/DDBJ whole genome shotgun (WGS) entry which is preliminary data.</text>
</comment>
<proteinExistence type="predicted"/>
<protein>
    <submittedName>
        <fullName evidence="1">10843_t:CDS:1</fullName>
    </submittedName>
</protein>
<evidence type="ECO:0000313" key="1">
    <source>
        <dbReference type="EMBL" id="CAG8446411.1"/>
    </source>
</evidence>
<reference evidence="1" key="1">
    <citation type="submission" date="2021-06" db="EMBL/GenBank/DDBJ databases">
        <authorList>
            <person name="Kallberg Y."/>
            <person name="Tangrot J."/>
            <person name="Rosling A."/>
        </authorList>
    </citation>
    <scope>NUCLEOTIDE SEQUENCE</scope>
    <source>
        <strain evidence="1">CL356</strain>
    </source>
</reference>
<name>A0ACA9K2T0_9GLOM</name>